<dbReference type="GO" id="GO:0000272">
    <property type="term" value="P:polysaccharide catabolic process"/>
    <property type="evidence" value="ECO:0007669"/>
    <property type="project" value="UniProtKB-KW"/>
</dbReference>
<dbReference type="AlphaFoldDB" id="A0AAX4K556"/>
<dbReference type="SUPFAM" id="SSF48208">
    <property type="entry name" value="Six-hairpin glycosidases"/>
    <property type="match status" value="1"/>
</dbReference>
<dbReference type="InterPro" id="IPR000165">
    <property type="entry name" value="Glucoamylase"/>
</dbReference>
<keyword evidence="4" id="KW-0378">Hydrolase</keyword>
<feature type="compositionally biased region" description="Basic and acidic residues" evidence="10">
    <location>
        <begin position="20"/>
        <end position="39"/>
    </location>
</feature>
<evidence type="ECO:0000313" key="12">
    <source>
        <dbReference type="EMBL" id="WWC92710.1"/>
    </source>
</evidence>
<evidence type="ECO:0000256" key="4">
    <source>
        <dbReference type="ARBA" id="ARBA00022801"/>
    </source>
</evidence>
<evidence type="ECO:0000256" key="1">
    <source>
        <dbReference type="ARBA" id="ARBA00001863"/>
    </source>
</evidence>
<organism evidence="12 13">
    <name type="scientific">Kwoniella dendrophila CBS 6074</name>
    <dbReference type="NCBI Taxonomy" id="1295534"/>
    <lineage>
        <taxon>Eukaryota</taxon>
        <taxon>Fungi</taxon>
        <taxon>Dikarya</taxon>
        <taxon>Basidiomycota</taxon>
        <taxon>Agaricomycotina</taxon>
        <taxon>Tremellomycetes</taxon>
        <taxon>Tremellales</taxon>
        <taxon>Cryptococcaceae</taxon>
        <taxon>Kwoniella</taxon>
    </lineage>
</organism>
<dbReference type="Proteomes" id="UP001355207">
    <property type="component" value="Chromosome 11"/>
</dbReference>
<dbReference type="EMBL" id="CP144108">
    <property type="protein sequence ID" value="WWC92710.1"/>
    <property type="molecule type" value="Genomic_DNA"/>
</dbReference>
<accession>A0AAX4K556</accession>
<dbReference type="PANTHER" id="PTHR31616:SF9">
    <property type="entry name" value="GLUCOAMYLASE, INTRACELLULAR SPORULATION-SPECIFIC"/>
    <property type="match status" value="1"/>
</dbReference>
<comment type="catalytic activity">
    <reaction evidence="1">
        <text>Hydrolysis of terminal (1-&gt;4)-linked alpha-D-glucose residues successively from non-reducing ends of the chains with release of beta-D-glucose.</text>
        <dbReference type="EC" id="3.2.1.3"/>
    </reaction>
</comment>
<evidence type="ECO:0000256" key="7">
    <source>
        <dbReference type="ARBA" id="ARBA00023326"/>
    </source>
</evidence>
<feature type="compositionally biased region" description="Basic and acidic residues" evidence="10">
    <location>
        <begin position="572"/>
        <end position="583"/>
    </location>
</feature>
<evidence type="ECO:0000256" key="2">
    <source>
        <dbReference type="ARBA" id="ARBA00006188"/>
    </source>
</evidence>
<dbReference type="GO" id="GO:0004339">
    <property type="term" value="F:glucan 1,4-alpha-glucosidase activity"/>
    <property type="evidence" value="ECO:0007669"/>
    <property type="project" value="UniProtKB-EC"/>
</dbReference>
<sequence>MASVSDRGLKAEEEGVPLLNDEHEHKPQPEIEETADKQRPPAIEKSNFIFDTIATVGISDDHLNDSISKHDQNTIFNDVLQVESRLAKKMLMCNIGPKIGALDGLVVASPNKGEKPYLPNYYFTWTRDSALVHSSLLPSFLPESYHKSYEWAGPSSASSDFQSYEMLESDIKLHEGLIRAYIQSQIKIQITINPSGGLYDGGLNEPKFEVVGSPFTGDWGRPQRDGPALRALTLIPYTHFLLDRGFRADFSYIEDNLYDPNELKVPGRIIKNDLEEVSHSWHEPSFDLWEEVNGHHFFTLIVSMRSLQAGAALAYRLNDTGAQTFYSEQAELIGKKLEEFWDNDKDYYLSTVPNLRRRKAGTSLLPDRQWWDCSLPLSLIHAGDHLSPNTYRYPNLSVLKFGATDPELQSTLYQYINSFSGLYKINAGHRWTDGWALGRYREDVYDGVGKSIANPWHICTNAVAESFYLMEKEHFIQGYLETTNITRAFWSAVFGETIKQGSRYNIGEVKFDEGLKALRRIGDAFLNVSRSAIMESDGRMSEQIDKKNGTPRGARDLTWSYASLMTAIKARQESSKMVHETHQSSETVLAN</sequence>
<dbReference type="PRINTS" id="PR00736">
    <property type="entry name" value="GLHYDRLASE15"/>
</dbReference>
<evidence type="ECO:0000256" key="9">
    <source>
        <dbReference type="ARBA" id="ARBA00033473"/>
    </source>
</evidence>
<dbReference type="Pfam" id="PF00723">
    <property type="entry name" value="Glyco_hydro_15"/>
    <property type="match status" value="1"/>
</dbReference>
<gene>
    <name evidence="12" type="ORF">L201_007669</name>
</gene>
<evidence type="ECO:0000256" key="6">
    <source>
        <dbReference type="ARBA" id="ARBA00023295"/>
    </source>
</evidence>
<dbReference type="Gene3D" id="1.50.10.10">
    <property type="match status" value="1"/>
</dbReference>
<dbReference type="InterPro" id="IPR008928">
    <property type="entry name" value="6-hairpin_glycosidase_sf"/>
</dbReference>
<dbReference type="GeneID" id="91098337"/>
<protein>
    <recommendedName>
        <fullName evidence="3">glucan 1,4-alpha-glucosidase</fullName>
        <ecNumber evidence="3">3.2.1.3</ecNumber>
    </recommendedName>
    <alternativeName>
        <fullName evidence="9">1,4-alpha-D-glucan glucohydrolase</fullName>
    </alternativeName>
    <alternativeName>
        <fullName evidence="8">Glucan 1,4-alpha-glucosidase</fullName>
    </alternativeName>
</protein>
<feature type="region of interest" description="Disordered" evidence="10">
    <location>
        <begin position="1"/>
        <end position="39"/>
    </location>
</feature>
<evidence type="ECO:0000256" key="3">
    <source>
        <dbReference type="ARBA" id="ARBA00012593"/>
    </source>
</evidence>
<evidence type="ECO:0000256" key="5">
    <source>
        <dbReference type="ARBA" id="ARBA00023277"/>
    </source>
</evidence>
<name>A0AAX4K556_9TREE</name>
<evidence type="ECO:0000256" key="10">
    <source>
        <dbReference type="SAM" id="MobiDB-lite"/>
    </source>
</evidence>
<comment type="similarity">
    <text evidence="2">Belongs to the glycosyl hydrolase 15 family.</text>
</comment>
<feature type="region of interest" description="Disordered" evidence="10">
    <location>
        <begin position="572"/>
        <end position="591"/>
    </location>
</feature>
<reference evidence="12 13" key="1">
    <citation type="submission" date="2024-01" db="EMBL/GenBank/DDBJ databases">
        <title>Comparative genomics of Cryptococcus and Kwoniella reveals pathogenesis evolution and contrasting modes of karyotype evolution via chromosome fusion or intercentromeric recombination.</title>
        <authorList>
            <person name="Coelho M.A."/>
            <person name="David-Palma M."/>
            <person name="Shea T."/>
            <person name="Bowers K."/>
            <person name="McGinley-Smith S."/>
            <person name="Mohammad A.W."/>
            <person name="Gnirke A."/>
            <person name="Yurkov A.M."/>
            <person name="Nowrousian M."/>
            <person name="Sun S."/>
            <person name="Cuomo C.A."/>
            <person name="Heitman J."/>
        </authorList>
    </citation>
    <scope>NUCLEOTIDE SEQUENCE [LARGE SCALE GENOMIC DNA]</scope>
    <source>
        <strain evidence="12 13">CBS 6074</strain>
    </source>
</reference>
<dbReference type="PANTHER" id="PTHR31616">
    <property type="entry name" value="TREHALASE"/>
    <property type="match status" value="1"/>
</dbReference>
<evidence type="ECO:0000256" key="8">
    <source>
        <dbReference type="ARBA" id="ARBA00033442"/>
    </source>
</evidence>
<feature type="domain" description="GH15-like" evidence="11">
    <location>
        <begin position="87"/>
        <end position="568"/>
    </location>
</feature>
<dbReference type="InterPro" id="IPR011613">
    <property type="entry name" value="GH15-like"/>
</dbReference>
<dbReference type="GO" id="GO:0000324">
    <property type="term" value="C:fungal-type vacuole"/>
    <property type="evidence" value="ECO:0007669"/>
    <property type="project" value="TreeGrafter"/>
</dbReference>
<keyword evidence="6" id="KW-0326">Glycosidase</keyword>
<evidence type="ECO:0000259" key="11">
    <source>
        <dbReference type="Pfam" id="PF00723"/>
    </source>
</evidence>
<proteinExistence type="inferred from homology"/>
<keyword evidence="7" id="KW-0624">Polysaccharide degradation</keyword>
<keyword evidence="13" id="KW-1185">Reference proteome</keyword>
<dbReference type="RefSeq" id="XP_066079472.1">
    <property type="nucleotide sequence ID" value="XM_066223375.1"/>
</dbReference>
<evidence type="ECO:0000313" key="13">
    <source>
        <dbReference type="Proteomes" id="UP001355207"/>
    </source>
</evidence>
<dbReference type="InterPro" id="IPR012341">
    <property type="entry name" value="6hp_glycosidase-like_sf"/>
</dbReference>
<keyword evidence="5" id="KW-0119">Carbohydrate metabolism</keyword>
<dbReference type="EC" id="3.2.1.3" evidence="3"/>